<dbReference type="GO" id="GO:0005634">
    <property type="term" value="C:nucleus"/>
    <property type="evidence" value="ECO:0007669"/>
    <property type="project" value="TreeGrafter"/>
</dbReference>
<evidence type="ECO:0000313" key="2">
    <source>
        <dbReference type="Proteomes" id="UP001176059"/>
    </source>
</evidence>
<comment type="caution">
    <text evidence="1">The sequence shown here is derived from an EMBL/GenBank/DDBJ whole genome shotgun (WGS) entry which is preliminary data.</text>
</comment>
<dbReference type="PANTHER" id="PTHR43138">
    <property type="entry name" value="ACETYLTRANSFERASE, GNAT FAMILY"/>
    <property type="match status" value="1"/>
</dbReference>
<dbReference type="Proteomes" id="UP001176059">
    <property type="component" value="Unassembled WGS sequence"/>
</dbReference>
<protein>
    <recommendedName>
        <fullName evidence="3">N-acetyltransferase domain-containing protein</fullName>
    </recommendedName>
</protein>
<evidence type="ECO:0000313" key="1">
    <source>
        <dbReference type="EMBL" id="KAJ3737488.1"/>
    </source>
</evidence>
<keyword evidence="2" id="KW-1185">Reference proteome</keyword>
<feature type="non-terminal residue" evidence="1">
    <location>
        <position position="99"/>
    </location>
</feature>
<organism evidence="1 2">
    <name type="scientific">Lentinula guzmanii</name>
    <dbReference type="NCBI Taxonomy" id="2804957"/>
    <lineage>
        <taxon>Eukaryota</taxon>
        <taxon>Fungi</taxon>
        <taxon>Dikarya</taxon>
        <taxon>Basidiomycota</taxon>
        <taxon>Agaricomycotina</taxon>
        <taxon>Agaricomycetes</taxon>
        <taxon>Agaricomycetidae</taxon>
        <taxon>Agaricales</taxon>
        <taxon>Marasmiineae</taxon>
        <taxon>Omphalotaceae</taxon>
        <taxon>Lentinula</taxon>
    </lineage>
</organism>
<dbReference type="PANTHER" id="PTHR43138:SF1">
    <property type="entry name" value="N-ACETYLTRANSFERASE ACA1"/>
    <property type="match status" value="1"/>
</dbReference>
<accession>A0AA38JU97</accession>
<dbReference type="Gene3D" id="3.40.630.30">
    <property type="match status" value="1"/>
</dbReference>
<feature type="non-terminal residue" evidence="1">
    <location>
        <position position="1"/>
    </location>
</feature>
<sequence length="99" mass="11272">VRDGRTWEECVIGYYLLCKLELPHQLLAAHDTDAVLQVKLNCPGRLFHICKAGFLVPPIRRKGGFGSDLAKSYVHHVHKLGYRARVLELVYVNNEASMR</sequence>
<reference evidence="1" key="1">
    <citation type="submission" date="2022-08" db="EMBL/GenBank/DDBJ databases">
        <authorList>
            <consortium name="DOE Joint Genome Institute"/>
            <person name="Min B."/>
            <person name="Sierra-Patev S."/>
            <person name="Naranjo-Ortiz M."/>
            <person name="Looney B."/>
            <person name="Konkel Z."/>
            <person name="Slot J.C."/>
            <person name="Sakamoto Y."/>
            <person name="Steenwyk J.L."/>
            <person name="Rokas A."/>
            <person name="Carro J."/>
            <person name="Camarero S."/>
            <person name="Ferreira P."/>
            <person name="Molpeceres G."/>
            <person name="Ruiz-duenas F.J."/>
            <person name="Serrano A."/>
            <person name="Henrissat B."/>
            <person name="Drula E."/>
            <person name="Hughes K.W."/>
            <person name="Mata J.L."/>
            <person name="Ishikawa N.K."/>
            <person name="Vargas-Isla R."/>
            <person name="Ushijima S."/>
            <person name="Smith C.A."/>
            <person name="Ahrendt S."/>
            <person name="Andreopoulos W."/>
            <person name="He G."/>
            <person name="LaButti K."/>
            <person name="Lipzen A."/>
            <person name="Ng V."/>
            <person name="Riley R."/>
            <person name="Sandor L."/>
            <person name="Barry K."/>
            <person name="Martinez A.T."/>
            <person name="Xiao Y."/>
            <person name="Gibbons J.G."/>
            <person name="Terashima K."/>
            <person name="Hibbett D.S."/>
            <person name="Grigoriev I.V."/>
        </authorList>
    </citation>
    <scope>NUCLEOTIDE SEQUENCE</scope>
    <source>
        <strain evidence="1">ET3784</strain>
    </source>
</reference>
<dbReference type="AlphaFoldDB" id="A0AA38JU97"/>
<evidence type="ECO:0008006" key="3">
    <source>
        <dbReference type="Google" id="ProtNLM"/>
    </source>
</evidence>
<reference evidence="1" key="2">
    <citation type="journal article" date="2023" name="Proc. Natl. Acad. Sci. U.S.A.">
        <title>A global phylogenomic analysis of the shiitake genus Lentinula.</title>
        <authorList>
            <person name="Sierra-Patev S."/>
            <person name="Min B."/>
            <person name="Naranjo-Ortiz M."/>
            <person name="Looney B."/>
            <person name="Konkel Z."/>
            <person name="Slot J.C."/>
            <person name="Sakamoto Y."/>
            <person name="Steenwyk J.L."/>
            <person name="Rokas A."/>
            <person name="Carro J."/>
            <person name="Camarero S."/>
            <person name="Ferreira P."/>
            <person name="Molpeceres G."/>
            <person name="Ruiz-Duenas F.J."/>
            <person name="Serrano A."/>
            <person name="Henrissat B."/>
            <person name="Drula E."/>
            <person name="Hughes K.W."/>
            <person name="Mata J.L."/>
            <person name="Ishikawa N.K."/>
            <person name="Vargas-Isla R."/>
            <person name="Ushijima S."/>
            <person name="Smith C.A."/>
            <person name="Donoghue J."/>
            <person name="Ahrendt S."/>
            <person name="Andreopoulos W."/>
            <person name="He G."/>
            <person name="LaButti K."/>
            <person name="Lipzen A."/>
            <person name="Ng V."/>
            <person name="Riley R."/>
            <person name="Sandor L."/>
            <person name="Barry K."/>
            <person name="Martinez A.T."/>
            <person name="Xiao Y."/>
            <person name="Gibbons J.G."/>
            <person name="Terashima K."/>
            <person name="Grigoriev I.V."/>
            <person name="Hibbett D."/>
        </authorList>
    </citation>
    <scope>NUCLEOTIDE SEQUENCE</scope>
    <source>
        <strain evidence="1">ET3784</strain>
    </source>
</reference>
<proteinExistence type="predicted"/>
<gene>
    <name evidence="1" type="ORF">DFJ43DRAFT_962780</name>
</gene>
<dbReference type="EMBL" id="JANVFO010000001">
    <property type="protein sequence ID" value="KAJ3737488.1"/>
    <property type="molecule type" value="Genomic_DNA"/>
</dbReference>
<dbReference type="InterPro" id="IPR052742">
    <property type="entry name" value="Mito_N-acetyltransferase"/>
</dbReference>
<name>A0AA38JU97_9AGAR</name>